<dbReference type="Proteomes" id="UP000069850">
    <property type="component" value="Chromosome 1"/>
</dbReference>
<gene>
    <name evidence="1" type="ORF">MMAB1_0808</name>
</gene>
<dbReference type="EMBL" id="LT158599">
    <property type="protein sequence ID" value="CVK32022.1"/>
    <property type="molecule type" value="Genomic_DNA"/>
</dbReference>
<sequence length="99" mass="11448">MNRYASIGARMRKTGILVDREEQEAMRGRVREIITGGPTYGEIRDGLRSLGFQAKEDKPALAIWESSDYELFVMVHINPESGRLRDYEVKTFEEMEGYE</sequence>
<proteinExistence type="predicted"/>
<organism evidence="1 2">
    <name type="scientific">Methanoculleus bourgensis</name>
    <dbReference type="NCBI Taxonomy" id="83986"/>
    <lineage>
        <taxon>Archaea</taxon>
        <taxon>Methanobacteriati</taxon>
        <taxon>Methanobacteriota</taxon>
        <taxon>Stenosarchaea group</taxon>
        <taxon>Methanomicrobia</taxon>
        <taxon>Methanomicrobiales</taxon>
        <taxon>Methanomicrobiaceae</taxon>
        <taxon>Methanoculleus</taxon>
    </lineage>
</organism>
<protein>
    <submittedName>
        <fullName evidence="1">Uncharacterized protein</fullName>
    </submittedName>
</protein>
<name>A0A0X3BIQ0_9EURY</name>
<evidence type="ECO:0000313" key="2">
    <source>
        <dbReference type="Proteomes" id="UP000069850"/>
    </source>
</evidence>
<evidence type="ECO:0000313" key="1">
    <source>
        <dbReference type="EMBL" id="CVK32022.1"/>
    </source>
</evidence>
<reference evidence="1 2" key="1">
    <citation type="submission" date="2016-01" db="EMBL/GenBank/DDBJ databases">
        <authorList>
            <person name="Manzoor S."/>
        </authorList>
    </citation>
    <scope>NUCLEOTIDE SEQUENCE [LARGE SCALE GENOMIC DNA]</scope>
    <source>
        <strain evidence="1">Methanoculleus sp MAB1</strain>
    </source>
</reference>
<dbReference type="AlphaFoldDB" id="A0A0X3BIQ0"/>
<dbReference type="KEGG" id="mema:MMAB1_0808"/>
<accession>A0A0X3BIQ0</accession>